<proteinExistence type="predicted"/>
<reference evidence="1" key="1">
    <citation type="submission" date="2019-12" db="EMBL/GenBank/DDBJ databases">
        <title>Genome sequencing and annotation of Brassica cretica.</title>
        <authorList>
            <person name="Studholme D.J."/>
            <person name="Sarris P."/>
        </authorList>
    </citation>
    <scope>NUCLEOTIDE SEQUENCE</scope>
    <source>
        <strain evidence="1">PFS-109/04</strain>
        <tissue evidence="1">Leaf</tissue>
    </source>
</reference>
<evidence type="ECO:0000313" key="1">
    <source>
        <dbReference type="EMBL" id="KAF3575364.1"/>
    </source>
</evidence>
<organism evidence="1 2">
    <name type="scientific">Brassica cretica</name>
    <name type="common">Mustard</name>
    <dbReference type="NCBI Taxonomy" id="69181"/>
    <lineage>
        <taxon>Eukaryota</taxon>
        <taxon>Viridiplantae</taxon>
        <taxon>Streptophyta</taxon>
        <taxon>Embryophyta</taxon>
        <taxon>Tracheophyta</taxon>
        <taxon>Spermatophyta</taxon>
        <taxon>Magnoliopsida</taxon>
        <taxon>eudicotyledons</taxon>
        <taxon>Gunneridae</taxon>
        <taxon>Pentapetalae</taxon>
        <taxon>rosids</taxon>
        <taxon>malvids</taxon>
        <taxon>Brassicales</taxon>
        <taxon>Brassicaceae</taxon>
        <taxon>Brassiceae</taxon>
        <taxon>Brassica</taxon>
    </lineage>
</organism>
<dbReference type="EMBL" id="QGKX02000095">
    <property type="protein sequence ID" value="KAF3575364.1"/>
    <property type="molecule type" value="Genomic_DNA"/>
</dbReference>
<comment type="caution">
    <text evidence="1">The sequence shown here is derived from an EMBL/GenBank/DDBJ whole genome shotgun (WGS) entry which is preliminary data.</text>
</comment>
<protein>
    <submittedName>
        <fullName evidence="1">Uncharacterized protein</fullName>
    </submittedName>
</protein>
<dbReference type="AlphaFoldDB" id="A0A8S9RPT1"/>
<gene>
    <name evidence="1" type="ORF">F2Q69_00060058</name>
</gene>
<accession>A0A8S9RPT1</accession>
<sequence length="261" mass="28045">MLKDTFDLILGPSLSPFPLPSLYQKFQNPNLLPFSAGGGLRWFFYRRRCWLSLLLSLFPSSPLSRLILPLSSSADILSIVVSLPSPASLSGGEIWPDLLARVGDGAPVVVLWVSDASFGISALVVVMILCRQFLLEDCCSSSLWLEGFAAWISRVRLRFSGSGSGSRGQSLARVIVGLGCCSRPWSAIPVAASVASAFADRGYWSSVVPLIFRWVSRGGCLRCLVAGASTGSGSSACRLGAVPLSSTVTSLFRWCLCICRW</sequence>
<name>A0A8S9RPT1_BRACR</name>
<evidence type="ECO:0000313" key="2">
    <source>
        <dbReference type="Proteomes" id="UP000712600"/>
    </source>
</evidence>
<dbReference type="Proteomes" id="UP000712600">
    <property type="component" value="Unassembled WGS sequence"/>
</dbReference>